<sequence length="704" mass="75114">MWFRIVRVLLVFLCLLYRPSSLHAFLPAGDPPVRADVFPVGYTPEGALEVGVHLQMDRGWHVYWENPGDAGMPVSIEWDLPDGYTAGPLEFPAPGTFMSGDMTGFGYDSEVVLFSTIVAATADGRTEQFPEEVFPFEADVSWLACAESCIPGSARVRLQAGTPRDELLQKAATWKSLLPVESSADALQLDRAVLEQVKDRMQVRLEFSGAEASGIEAFYPSPSLSGLDLGGLAAGPKHVVLPLTSADAPSAVSGVVITAGGAYEVESAIQLPASGPSGSWWSGVVPFLAMLGFSFVGGMLLNVMPCVLPVLGLKVFSLIGSPGEHGGQSGGKGRMLSLVFAAGVLFSFWVLALGVLVLKGMGEQIGWGFQFQSPVFITAIAVIVFAFSLNLFGVFEFDTPVISGKLGSLASHRGSIGAFVSGVLATTLATPCTAPFLGTALGFAFAQPPAVILLFFTVIAVGMALPYVVLAWHPAWLKFLPRPGKWMYVFKQVMGFILIAVVVWLASILASHGGSVLMLNLLILLFIIAVVLWIDGLLTGPGTPLRKQVLVWGISLAIVLFAFQQLGTAPAEQEPAGAVPSAGQRDANGVMWLDYSPDLIERATAERQTLFIDFTADWCLTCKVMEASVLSNERVGRLLQSPSISAVRADWTTRNNNITALLQRFGRSGVPLFVIVPGGDIDQAVVLPEVITVDMLVTALEQVL</sequence>
<dbReference type="EMBL" id="JADGII010000001">
    <property type="protein sequence ID" value="MBF0635578.1"/>
    <property type="molecule type" value="Genomic_DNA"/>
</dbReference>
<reference evidence="11 12" key="1">
    <citation type="journal article" date="2020" name="Microorganisms">
        <title>Simultaneous Genome Sequencing of Prosthecochloris ethylica and Desulfuromonas acetoxidans within a Syntrophic Mixture Reveals Unique Pili and Protein Interactions.</title>
        <authorList>
            <person name="Kyndt J.A."/>
            <person name="Van Beeumen J.J."/>
            <person name="Meyer T.E."/>
        </authorList>
    </citation>
    <scope>NUCLEOTIDE SEQUENCE [LARGE SCALE GENOMIC DNA]</scope>
    <source>
        <strain evidence="11 12">N3</strain>
    </source>
</reference>
<evidence type="ECO:0000313" key="12">
    <source>
        <dbReference type="Proteomes" id="UP000619838"/>
    </source>
</evidence>
<name>A0ABR9XNN4_9CHLB</name>
<evidence type="ECO:0000256" key="8">
    <source>
        <dbReference type="SAM" id="Phobius"/>
    </source>
</evidence>
<dbReference type="Gene3D" id="3.40.30.10">
    <property type="entry name" value="Glutaredoxin"/>
    <property type="match status" value="1"/>
</dbReference>
<evidence type="ECO:0000256" key="5">
    <source>
        <dbReference type="ARBA" id="ARBA00022989"/>
    </source>
</evidence>
<comment type="subcellular location">
    <subcellularLocation>
        <location evidence="1">Cell membrane</location>
        <topology evidence="1">Multi-pass membrane protein</topology>
    </subcellularLocation>
</comment>
<gene>
    <name evidence="11" type="ORF">INT08_00085</name>
</gene>
<keyword evidence="7" id="KW-0676">Redox-active center</keyword>
<keyword evidence="3 8" id="KW-0812">Transmembrane</keyword>
<dbReference type="CDD" id="cd02953">
    <property type="entry name" value="DsbDgamma"/>
    <property type="match status" value="1"/>
</dbReference>
<dbReference type="PROSITE" id="PS51352">
    <property type="entry name" value="THIOREDOXIN_2"/>
    <property type="match status" value="1"/>
</dbReference>
<dbReference type="InterPro" id="IPR036249">
    <property type="entry name" value="Thioredoxin-like_sf"/>
</dbReference>
<dbReference type="Pfam" id="PF02683">
    <property type="entry name" value="DsbD_TM"/>
    <property type="match status" value="1"/>
</dbReference>
<evidence type="ECO:0000256" key="9">
    <source>
        <dbReference type="SAM" id="SignalP"/>
    </source>
</evidence>
<dbReference type="Proteomes" id="UP000619838">
    <property type="component" value="Unassembled WGS sequence"/>
</dbReference>
<feature type="transmembrane region" description="Helical" evidence="8">
    <location>
        <begin position="549"/>
        <end position="567"/>
    </location>
</feature>
<dbReference type="PROSITE" id="PS00194">
    <property type="entry name" value="THIOREDOXIN_1"/>
    <property type="match status" value="1"/>
</dbReference>
<evidence type="ECO:0000256" key="3">
    <source>
        <dbReference type="ARBA" id="ARBA00022692"/>
    </source>
</evidence>
<feature type="transmembrane region" description="Helical" evidence="8">
    <location>
        <begin position="416"/>
        <end position="438"/>
    </location>
</feature>
<evidence type="ECO:0000256" key="4">
    <source>
        <dbReference type="ARBA" id="ARBA00022748"/>
    </source>
</evidence>
<evidence type="ECO:0000256" key="6">
    <source>
        <dbReference type="ARBA" id="ARBA00023136"/>
    </source>
</evidence>
<dbReference type="Pfam" id="PF11412">
    <property type="entry name" value="DsbD_N"/>
    <property type="match status" value="1"/>
</dbReference>
<protein>
    <submittedName>
        <fullName evidence="11">Thioredoxin family protein</fullName>
    </submittedName>
</protein>
<dbReference type="InterPro" id="IPR017937">
    <property type="entry name" value="Thioredoxin_CS"/>
</dbReference>
<dbReference type="PANTHER" id="PTHR32234">
    <property type="entry name" value="THIOL:DISULFIDE INTERCHANGE PROTEIN DSBD"/>
    <property type="match status" value="1"/>
</dbReference>
<dbReference type="InterPro" id="IPR035671">
    <property type="entry name" value="DsbD_gamma"/>
</dbReference>
<dbReference type="SUPFAM" id="SSF52833">
    <property type="entry name" value="Thioredoxin-like"/>
    <property type="match status" value="1"/>
</dbReference>
<proteinExistence type="predicted"/>
<keyword evidence="12" id="KW-1185">Reference proteome</keyword>
<accession>A0ABR9XNN4</accession>
<dbReference type="InterPro" id="IPR013766">
    <property type="entry name" value="Thioredoxin_domain"/>
</dbReference>
<feature type="domain" description="Thioredoxin" evidence="10">
    <location>
        <begin position="573"/>
        <end position="704"/>
    </location>
</feature>
<keyword evidence="4" id="KW-0201">Cytochrome c-type biogenesis</keyword>
<organism evidence="11 12">
    <name type="scientific">Prosthecochloris ethylica</name>
    <dbReference type="NCBI Taxonomy" id="2743976"/>
    <lineage>
        <taxon>Bacteria</taxon>
        <taxon>Pseudomonadati</taxon>
        <taxon>Chlorobiota</taxon>
        <taxon>Chlorobiia</taxon>
        <taxon>Chlorobiales</taxon>
        <taxon>Chlorobiaceae</taxon>
        <taxon>Prosthecochloris</taxon>
    </lineage>
</organism>
<evidence type="ECO:0000259" key="10">
    <source>
        <dbReference type="PROSITE" id="PS51352"/>
    </source>
</evidence>
<evidence type="ECO:0000313" key="11">
    <source>
        <dbReference type="EMBL" id="MBF0635578.1"/>
    </source>
</evidence>
<feature type="transmembrane region" description="Helical" evidence="8">
    <location>
        <begin position="334"/>
        <end position="355"/>
    </location>
</feature>
<feature type="transmembrane region" description="Helical" evidence="8">
    <location>
        <begin position="280"/>
        <end position="313"/>
    </location>
</feature>
<dbReference type="PANTHER" id="PTHR32234:SF3">
    <property type="entry name" value="SUPPRESSION OF COPPER SENSITIVITY PROTEIN"/>
    <property type="match status" value="1"/>
</dbReference>
<evidence type="ECO:0000256" key="7">
    <source>
        <dbReference type="ARBA" id="ARBA00023284"/>
    </source>
</evidence>
<feature type="transmembrane region" description="Helical" evidence="8">
    <location>
        <begin position="450"/>
        <end position="472"/>
    </location>
</feature>
<keyword evidence="2" id="KW-1003">Cell membrane</keyword>
<feature type="chain" id="PRO_5045559509" evidence="9">
    <location>
        <begin position="25"/>
        <end position="704"/>
    </location>
</feature>
<evidence type="ECO:0000256" key="1">
    <source>
        <dbReference type="ARBA" id="ARBA00004651"/>
    </source>
</evidence>
<comment type="caution">
    <text evidence="11">The sequence shown here is derived from an EMBL/GenBank/DDBJ whole genome shotgun (WGS) entry which is preliminary data.</text>
</comment>
<dbReference type="Pfam" id="PF13899">
    <property type="entry name" value="Thioredoxin_7"/>
    <property type="match status" value="1"/>
</dbReference>
<dbReference type="InterPro" id="IPR028250">
    <property type="entry name" value="DsbDN"/>
</dbReference>
<feature type="transmembrane region" description="Helical" evidence="8">
    <location>
        <begin position="375"/>
        <end position="395"/>
    </location>
</feature>
<evidence type="ECO:0000256" key="2">
    <source>
        <dbReference type="ARBA" id="ARBA00022475"/>
    </source>
</evidence>
<keyword evidence="5 8" id="KW-1133">Transmembrane helix</keyword>
<keyword evidence="9" id="KW-0732">Signal</keyword>
<feature type="transmembrane region" description="Helical" evidence="8">
    <location>
        <begin position="517"/>
        <end position="537"/>
    </location>
</feature>
<feature type="signal peptide" evidence="9">
    <location>
        <begin position="1"/>
        <end position="24"/>
    </location>
</feature>
<feature type="transmembrane region" description="Helical" evidence="8">
    <location>
        <begin position="493"/>
        <end position="511"/>
    </location>
</feature>
<keyword evidence="6 8" id="KW-0472">Membrane</keyword>
<dbReference type="InterPro" id="IPR003834">
    <property type="entry name" value="Cyt_c_assmbl_TM_dom"/>
</dbReference>